<comment type="caution">
    <text evidence="4">The sequence shown here is derived from an EMBL/GenBank/DDBJ whole genome shotgun (WGS) entry which is preliminary data.</text>
</comment>
<organism evidence="4 5">
    <name type="scientific">Cohnella endophytica</name>
    <dbReference type="NCBI Taxonomy" id="2419778"/>
    <lineage>
        <taxon>Bacteria</taxon>
        <taxon>Bacillati</taxon>
        <taxon>Bacillota</taxon>
        <taxon>Bacilli</taxon>
        <taxon>Bacillales</taxon>
        <taxon>Paenibacillaceae</taxon>
        <taxon>Cohnella</taxon>
    </lineage>
</organism>
<dbReference type="InterPro" id="IPR051317">
    <property type="entry name" value="Gfo/Idh/MocA_oxidoreduct"/>
</dbReference>
<evidence type="ECO:0000256" key="2">
    <source>
        <dbReference type="ARBA" id="ARBA00023002"/>
    </source>
</evidence>
<protein>
    <submittedName>
        <fullName evidence="4">Gfo/Idh/MocA family oxidoreductase</fullName>
    </submittedName>
</protein>
<name>A0A494XP00_9BACL</name>
<dbReference type="InterPro" id="IPR000683">
    <property type="entry name" value="Gfo/Idh/MocA-like_OxRdtase_N"/>
</dbReference>
<gene>
    <name evidence="4" type="ORF">D7Z26_17190</name>
</gene>
<feature type="domain" description="Gfo/Idh/MocA-like oxidoreductase N-terminal" evidence="3">
    <location>
        <begin position="7"/>
        <end position="123"/>
    </location>
</feature>
<evidence type="ECO:0000256" key="1">
    <source>
        <dbReference type="ARBA" id="ARBA00010928"/>
    </source>
</evidence>
<accession>A0A494XP00</accession>
<dbReference type="PANTHER" id="PTHR43708:SF5">
    <property type="entry name" value="CONSERVED EXPRESSED OXIDOREDUCTASE (EUROFUNG)-RELATED"/>
    <property type="match status" value="1"/>
</dbReference>
<dbReference type="Proteomes" id="UP000282076">
    <property type="component" value="Unassembled WGS sequence"/>
</dbReference>
<dbReference type="EMBL" id="RBZM01000007">
    <property type="protein sequence ID" value="RKP51522.1"/>
    <property type="molecule type" value="Genomic_DNA"/>
</dbReference>
<keyword evidence="5" id="KW-1185">Reference proteome</keyword>
<keyword evidence="2" id="KW-0560">Oxidoreductase</keyword>
<dbReference type="PANTHER" id="PTHR43708">
    <property type="entry name" value="CONSERVED EXPRESSED OXIDOREDUCTASE (EUROFUNG)"/>
    <property type="match status" value="1"/>
</dbReference>
<dbReference type="GO" id="GO:0000166">
    <property type="term" value="F:nucleotide binding"/>
    <property type="evidence" value="ECO:0007669"/>
    <property type="project" value="InterPro"/>
</dbReference>
<proteinExistence type="inferred from homology"/>
<dbReference type="OrthoDB" id="9772350at2"/>
<dbReference type="GO" id="GO:0016491">
    <property type="term" value="F:oxidoreductase activity"/>
    <property type="evidence" value="ECO:0007669"/>
    <property type="project" value="UniProtKB-KW"/>
</dbReference>
<dbReference type="Gene3D" id="3.40.50.720">
    <property type="entry name" value="NAD(P)-binding Rossmann-like Domain"/>
    <property type="match status" value="1"/>
</dbReference>
<dbReference type="InterPro" id="IPR036291">
    <property type="entry name" value="NAD(P)-bd_dom_sf"/>
</dbReference>
<dbReference type="SUPFAM" id="SSF51735">
    <property type="entry name" value="NAD(P)-binding Rossmann-fold domains"/>
    <property type="match status" value="1"/>
</dbReference>
<evidence type="ECO:0000313" key="5">
    <source>
        <dbReference type="Proteomes" id="UP000282076"/>
    </source>
</evidence>
<evidence type="ECO:0000259" key="3">
    <source>
        <dbReference type="Pfam" id="PF01408"/>
    </source>
</evidence>
<dbReference type="Pfam" id="PF01408">
    <property type="entry name" value="GFO_IDH_MocA"/>
    <property type="match status" value="1"/>
</dbReference>
<evidence type="ECO:0000313" key="4">
    <source>
        <dbReference type="EMBL" id="RKP51522.1"/>
    </source>
</evidence>
<reference evidence="4 5" key="1">
    <citation type="submission" date="2018-10" db="EMBL/GenBank/DDBJ databases">
        <title>Cohnella sp. M2MS4P-1, whole genome shotgun sequence.</title>
        <authorList>
            <person name="Tuo L."/>
        </authorList>
    </citation>
    <scope>NUCLEOTIDE SEQUENCE [LARGE SCALE GENOMIC DNA]</scope>
    <source>
        <strain evidence="4 5">M2MS4P-1</strain>
    </source>
</reference>
<dbReference type="RefSeq" id="WP_120978221.1">
    <property type="nucleotide sequence ID" value="NZ_RBZM01000007.1"/>
</dbReference>
<comment type="similarity">
    <text evidence="1">Belongs to the Gfo/Idh/MocA family.</text>
</comment>
<dbReference type="AlphaFoldDB" id="A0A494XP00"/>
<sequence>MGKPIAFSMIGGGGFRAQYFLRIAQALPEQFRIHGMVVRDESKGRAMEDLWRVATYRTLDQLLLKEQPDFVVLSVDPSSAMDYMLELTERGIPVLAETPPAPDLDGLLQLHERLTRRGARIQIAEQYQFHPIQEARETFVKSGRLGNVNQMTVSISHFYHAVSLIRKMLGVRFEDVSIRGMRFESDWVAGPNRSGPPTEDKIIRSERDIAWLDFGGKLGIYDFTKDQHRSWTRSNHLSIRGERGEIFDNRISIQDPDCTQVQMEFKRINKGEYENAEGYFLKGIMAGEQWVYENPFMPGRLYDDEIAIAACLKKMAAYAAGGPDFYGLPEASQDHYIGMLIEQAIRSGETVVSVRQPWAELE</sequence>